<accession>A0A8J7L161</accession>
<evidence type="ECO:0000256" key="1">
    <source>
        <dbReference type="SAM" id="Phobius"/>
    </source>
</evidence>
<feature type="transmembrane region" description="Helical" evidence="1">
    <location>
        <begin position="89"/>
        <end position="113"/>
    </location>
</feature>
<dbReference type="Proteomes" id="UP000599391">
    <property type="component" value="Unassembled WGS sequence"/>
</dbReference>
<feature type="transmembrane region" description="Helical" evidence="1">
    <location>
        <begin position="216"/>
        <end position="235"/>
    </location>
</feature>
<keyword evidence="3" id="KW-1185">Reference proteome</keyword>
<keyword evidence="1" id="KW-1133">Transmembrane helix</keyword>
<evidence type="ECO:0000313" key="3">
    <source>
        <dbReference type="Proteomes" id="UP000599391"/>
    </source>
</evidence>
<protein>
    <submittedName>
        <fullName evidence="2">DUF4386 domain-containing protein</fullName>
    </submittedName>
</protein>
<name>A0A8J7L161_9CYAN</name>
<feature type="transmembrane region" description="Helical" evidence="1">
    <location>
        <begin position="12"/>
        <end position="30"/>
    </location>
</feature>
<feature type="transmembrane region" description="Helical" evidence="1">
    <location>
        <begin position="153"/>
        <end position="172"/>
    </location>
</feature>
<dbReference type="AlphaFoldDB" id="A0A8J7L161"/>
<keyword evidence="1" id="KW-0812">Transmembrane</keyword>
<comment type="caution">
    <text evidence="2">The sequence shown here is derived from an EMBL/GenBank/DDBJ whole genome shotgun (WGS) entry which is preliminary data.</text>
</comment>
<dbReference type="InterPro" id="IPR025495">
    <property type="entry name" value="DUF4386"/>
</dbReference>
<feature type="transmembrane region" description="Helical" evidence="1">
    <location>
        <begin position="179"/>
        <end position="196"/>
    </location>
</feature>
<reference evidence="2 3" key="1">
    <citation type="journal article" date="2021" name="Int. J. Syst. Evol. Microbiol.">
        <title>Amazonocrinis nigriterrae gen. nov., sp. nov., Atlanticothrix silvestris gen. nov., sp. nov. and Dendronalium phyllosphericum gen. nov., sp. nov., nostocacean cyanobacteria from Brazilian environments.</title>
        <authorList>
            <person name="Alvarenga D.O."/>
            <person name="Andreote A.P.D."/>
            <person name="Branco L.H.Z."/>
            <person name="Delbaje E."/>
            <person name="Cruz R.B."/>
            <person name="Varani A.M."/>
            <person name="Fiore M.F."/>
        </authorList>
    </citation>
    <scope>NUCLEOTIDE SEQUENCE [LARGE SCALE GENOMIC DNA]</scope>
    <source>
        <strain evidence="2 3">CENA357</strain>
    </source>
</reference>
<organism evidence="2 3">
    <name type="scientific">Atlanticothrix silvestris CENA357</name>
    <dbReference type="NCBI Taxonomy" id="1725252"/>
    <lineage>
        <taxon>Bacteria</taxon>
        <taxon>Bacillati</taxon>
        <taxon>Cyanobacteriota</taxon>
        <taxon>Cyanophyceae</taxon>
        <taxon>Nostocales</taxon>
        <taxon>Nodulariaceae</taxon>
        <taxon>Atlanticothrix</taxon>
        <taxon>Atlanticothrix silvestris</taxon>
    </lineage>
</organism>
<gene>
    <name evidence="2" type="ORF">I8751_07810</name>
</gene>
<sequence length="250" mass="27999">MTNRVQLLRTTGTVLTFLSISINIPYILLIQNFEYDDILREPTNYVLTKFYEGGSGLIYTWFIFALLALLFIPASTFMQKVLAREDTTYLSAATFMGVLSGILQSIGLMRWVFVVPVLADQYVQQTTDRATRAAIAVVFQAVNQYGGVVIGEHLGQTLLAFWTLGVGLAMLGSPFFKPWIAWLGFFTVPLLLLGQSELLATVIPSIPVWEVTPIGFMLWELWLLITGISLLLTANKYESSEKNNKQISRV</sequence>
<dbReference type="Pfam" id="PF14329">
    <property type="entry name" value="DUF4386"/>
    <property type="match status" value="1"/>
</dbReference>
<feature type="transmembrane region" description="Helical" evidence="1">
    <location>
        <begin position="58"/>
        <end position="77"/>
    </location>
</feature>
<dbReference type="RefSeq" id="WP_214438594.1">
    <property type="nucleotide sequence ID" value="NZ_JAECZB010000012.1"/>
</dbReference>
<dbReference type="EMBL" id="JAECZB010000012">
    <property type="protein sequence ID" value="MBH8552279.1"/>
    <property type="molecule type" value="Genomic_DNA"/>
</dbReference>
<evidence type="ECO:0000313" key="2">
    <source>
        <dbReference type="EMBL" id="MBH8552279.1"/>
    </source>
</evidence>
<proteinExistence type="predicted"/>
<keyword evidence="1" id="KW-0472">Membrane</keyword>